<evidence type="ECO:0000313" key="10">
    <source>
        <dbReference type="EMBL" id="CAF4004502.1"/>
    </source>
</evidence>
<dbReference type="InterPro" id="IPR000536">
    <property type="entry name" value="Nucl_hrmn_rcpt_lig-bd"/>
</dbReference>
<evidence type="ECO:0000313" key="9">
    <source>
        <dbReference type="EMBL" id="CAF3912232.1"/>
    </source>
</evidence>
<proteinExistence type="predicted"/>
<dbReference type="OrthoDB" id="10005198at2759"/>
<dbReference type="Gene3D" id="1.10.565.10">
    <property type="entry name" value="Retinoid X Receptor"/>
    <property type="match status" value="1"/>
</dbReference>
<dbReference type="Proteomes" id="UP000663845">
    <property type="component" value="Unassembled WGS sequence"/>
</dbReference>
<dbReference type="EMBL" id="CAJNOE010000788">
    <property type="protein sequence ID" value="CAF1333806.1"/>
    <property type="molecule type" value="Genomic_DNA"/>
</dbReference>
<evidence type="ECO:0000256" key="2">
    <source>
        <dbReference type="ARBA" id="ARBA00023163"/>
    </source>
</evidence>
<comment type="caution">
    <text evidence="8">The sequence shown here is derived from an EMBL/GenBank/DDBJ whole genome shotgun (WGS) entry which is preliminary data.</text>
</comment>
<dbReference type="EMBL" id="CAJOBB010000220">
    <property type="protein sequence ID" value="CAF3615522.1"/>
    <property type="molecule type" value="Genomic_DNA"/>
</dbReference>
<evidence type="ECO:0000256" key="3">
    <source>
        <dbReference type="ARBA" id="ARBA00023170"/>
    </source>
</evidence>
<dbReference type="AlphaFoldDB" id="A0A818NZN2"/>
<evidence type="ECO:0000256" key="1">
    <source>
        <dbReference type="ARBA" id="ARBA00023015"/>
    </source>
</evidence>
<dbReference type="EMBL" id="CAJOAZ010003390">
    <property type="protein sequence ID" value="CAF4004502.1"/>
    <property type="molecule type" value="Genomic_DNA"/>
</dbReference>
<keyword evidence="1" id="KW-0805">Transcription regulation</keyword>
<dbReference type="Proteomes" id="UP000663844">
    <property type="component" value="Unassembled WGS sequence"/>
</dbReference>
<accession>A0A818NZN2</accession>
<evidence type="ECO:0000313" key="7">
    <source>
        <dbReference type="EMBL" id="CAF1467627.1"/>
    </source>
</evidence>
<dbReference type="EMBL" id="CAJNOG010001736">
    <property type="protein sequence ID" value="CAF1467627.1"/>
    <property type="molecule type" value="Genomic_DNA"/>
</dbReference>
<keyword evidence="2" id="KW-0804">Transcription</keyword>
<dbReference type="Proteomes" id="UP000663881">
    <property type="component" value="Unassembled WGS sequence"/>
</dbReference>
<evidence type="ECO:0000313" key="11">
    <source>
        <dbReference type="Proteomes" id="UP000663868"/>
    </source>
</evidence>
<dbReference type="Proteomes" id="UP000663868">
    <property type="component" value="Unassembled WGS sequence"/>
</dbReference>
<feature type="domain" description="NR LBD" evidence="4">
    <location>
        <begin position="15"/>
        <end position="242"/>
    </location>
</feature>
<evidence type="ECO:0000313" key="5">
    <source>
        <dbReference type="EMBL" id="CAF1333806.1"/>
    </source>
</evidence>
<dbReference type="PROSITE" id="PS51843">
    <property type="entry name" value="NR_LBD"/>
    <property type="match status" value="1"/>
</dbReference>
<dbReference type="EMBL" id="CAJNON010001236">
    <property type="protein sequence ID" value="CAF1443677.1"/>
    <property type="molecule type" value="Genomic_DNA"/>
</dbReference>
<organism evidence="8 11">
    <name type="scientific">Adineta steineri</name>
    <dbReference type="NCBI Taxonomy" id="433720"/>
    <lineage>
        <taxon>Eukaryota</taxon>
        <taxon>Metazoa</taxon>
        <taxon>Spiralia</taxon>
        <taxon>Gnathifera</taxon>
        <taxon>Rotifera</taxon>
        <taxon>Eurotatoria</taxon>
        <taxon>Bdelloidea</taxon>
        <taxon>Adinetida</taxon>
        <taxon>Adinetidae</taxon>
        <taxon>Adineta</taxon>
    </lineage>
</organism>
<keyword evidence="3" id="KW-0675">Receptor</keyword>
<dbReference type="SUPFAM" id="SSF48508">
    <property type="entry name" value="Nuclear receptor ligand-binding domain"/>
    <property type="match status" value="1"/>
</dbReference>
<name>A0A818NZN2_9BILA</name>
<protein>
    <recommendedName>
        <fullName evidence="4">NR LBD domain-containing protein</fullName>
    </recommendedName>
</protein>
<dbReference type="Proteomes" id="UP000663891">
    <property type="component" value="Unassembled WGS sequence"/>
</dbReference>
<evidence type="ECO:0000313" key="6">
    <source>
        <dbReference type="EMBL" id="CAF1443677.1"/>
    </source>
</evidence>
<sequence length="242" mass="28802">MPMSTNFSSLDLTLDDWSLINNITHAYDICGLNYDKTRINNYSLTDSTLTDFLNDEQQMYRSLILFYNQSPGFKQLNIEDKILLIKCNITHLIHLHHILKDNFIENPKIGLHMSKWIDSDFHKQMSKTRHSYDYFIEYPIVLKLALIPLMLTINLSRLPFDQLSLELNDKNLIIQYQNLYITLLWKYLNVIYDEKDAIKAIQILIFQLLRYQLLMYEMENIIKKQTNSNQFNPLTKSVLRLN</sequence>
<dbReference type="InterPro" id="IPR035500">
    <property type="entry name" value="NHR-like_dom_sf"/>
</dbReference>
<evidence type="ECO:0000313" key="8">
    <source>
        <dbReference type="EMBL" id="CAF3615522.1"/>
    </source>
</evidence>
<evidence type="ECO:0000259" key="4">
    <source>
        <dbReference type="PROSITE" id="PS51843"/>
    </source>
</evidence>
<reference evidence="8" key="1">
    <citation type="submission" date="2021-02" db="EMBL/GenBank/DDBJ databases">
        <authorList>
            <person name="Nowell W R."/>
        </authorList>
    </citation>
    <scope>NUCLEOTIDE SEQUENCE</scope>
</reference>
<dbReference type="Proteomes" id="UP000663860">
    <property type="component" value="Unassembled WGS sequence"/>
</dbReference>
<gene>
    <name evidence="5" type="ORF">IZO911_LOCUS35839</name>
    <name evidence="7" type="ORF">JYZ213_LOCUS41621</name>
    <name evidence="8" type="ORF">KXQ929_LOCUS5871</name>
    <name evidence="9" type="ORF">OKA104_LOCUS24789</name>
    <name evidence="10" type="ORF">OXD698_LOCUS29722</name>
    <name evidence="6" type="ORF">VCS650_LOCUS39042</name>
</gene>
<dbReference type="EMBL" id="CAJOAY010002019">
    <property type="protein sequence ID" value="CAF3912232.1"/>
    <property type="molecule type" value="Genomic_DNA"/>
</dbReference>